<accession>A0AA39C8R9</accession>
<evidence type="ECO:0000313" key="1">
    <source>
        <dbReference type="EMBL" id="KAK0159938.1"/>
    </source>
</evidence>
<reference evidence="1" key="2">
    <citation type="submission" date="2023-03" db="EMBL/GenBank/DDBJ databases">
        <authorList>
            <person name="Inwood S.N."/>
            <person name="Skelly J.G."/>
            <person name="Guhlin J."/>
            <person name="Harrop T.W.R."/>
            <person name="Goldson S.G."/>
            <person name="Dearden P.K."/>
        </authorList>
    </citation>
    <scope>NUCLEOTIDE SEQUENCE</scope>
    <source>
        <strain evidence="1">Irish</strain>
        <tissue evidence="1">Whole body</tissue>
    </source>
</reference>
<dbReference type="EMBL" id="JAQQBS010001423">
    <property type="protein sequence ID" value="KAK0159938.1"/>
    <property type="molecule type" value="Genomic_DNA"/>
</dbReference>
<proteinExistence type="predicted"/>
<dbReference type="Pfam" id="PF16065">
    <property type="entry name" value="DUF4807"/>
    <property type="match status" value="1"/>
</dbReference>
<reference evidence="1" key="1">
    <citation type="journal article" date="2023" name="bioRxiv">
        <title>Scaffold-level genome assemblies of two parasitoid biocontrol wasps reveal the parthenogenesis mechanism and an associated novel virus.</title>
        <authorList>
            <person name="Inwood S."/>
            <person name="Skelly J."/>
            <person name="Guhlin J."/>
            <person name="Harrop T."/>
            <person name="Goldson S."/>
            <person name="Dearden P."/>
        </authorList>
    </citation>
    <scope>NUCLEOTIDE SEQUENCE</scope>
    <source>
        <strain evidence="1">Irish</strain>
        <tissue evidence="1">Whole body</tissue>
    </source>
</reference>
<comment type="caution">
    <text evidence="1">The sequence shown here is derived from an EMBL/GenBank/DDBJ whole genome shotgun (WGS) entry which is preliminary data.</text>
</comment>
<name>A0AA39C8R9_9HYME</name>
<dbReference type="PANTHER" id="PTHR36693">
    <property type="entry name" value="GH02722P"/>
    <property type="match status" value="1"/>
</dbReference>
<organism evidence="1 2">
    <name type="scientific">Microctonus aethiopoides</name>
    <dbReference type="NCBI Taxonomy" id="144406"/>
    <lineage>
        <taxon>Eukaryota</taxon>
        <taxon>Metazoa</taxon>
        <taxon>Ecdysozoa</taxon>
        <taxon>Arthropoda</taxon>
        <taxon>Hexapoda</taxon>
        <taxon>Insecta</taxon>
        <taxon>Pterygota</taxon>
        <taxon>Neoptera</taxon>
        <taxon>Endopterygota</taxon>
        <taxon>Hymenoptera</taxon>
        <taxon>Apocrita</taxon>
        <taxon>Ichneumonoidea</taxon>
        <taxon>Braconidae</taxon>
        <taxon>Euphorinae</taxon>
        <taxon>Microctonus</taxon>
    </lineage>
</organism>
<keyword evidence="2" id="KW-1185">Reference proteome</keyword>
<sequence>MKYYQICLLNLSIYRIIMCIRLIIFVKKSVYDDVIVSCNFIVDNNTNVVTSKNIAAVWLNKTGIDADLASTYIKTMKTSCTYRQNAMKLLKILLKNHDISDDSQSVILLRLKMPKKQFLDYRWSEKMNLMAMERREIDYAMSWLSTLGGAFSAMGEQFDYCAKIAGDISIKQFKLALRLGDPLLVARCQLYASLSLIQQEKFEIPRKLIPKIFKYANKSENKQLARMCLGIWAKLNFKINREKTFNSPIHVYICSKIYTSTHTLIIKLLF</sequence>
<dbReference type="AlphaFoldDB" id="A0AA39C8R9"/>
<gene>
    <name evidence="1" type="ORF">PV328_007397</name>
</gene>
<protein>
    <submittedName>
        <fullName evidence="1">Uncharacterized protein</fullName>
    </submittedName>
</protein>
<dbReference type="Proteomes" id="UP001168990">
    <property type="component" value="Unassembled WGS sequence"/>
</dbReference>
<dbReference type="InterPro" id="IPR032072">
    <property type="entry name" value="DUF4807"/>
</dbReference>
<dbReference type="PANTHER" id="PTHR36693:SF1">
    <property type="entry name" value="GH02722P"/>
    <property type="match status" value="1"/>
</dbReference>
<evidence type="ECO:0000313" key="2">
    <source>
        <dbReference type="Proteomes" id="UP001168990"/>
    </source>
</evidence>